<dbReference type="EMBL" id="FZNP01000002">
    <property type="protein sequence ID" value="SNR40601.1"/>
    <property type="molecule type" value="Genomic_DNA"/>
</dbReference>
<keyword evidence="2" id="KW-1185">Reference proteome</keyword>
<sequence>MANAHTGTPLMGAPDCSLSTGRSTVASVTIGTLPLFPGTGGSAVAFVTTEAPPIVQACDRPGHVQVTCMFCQVSYCSLCDGHSC</sequence>
<reference evidence="2" key="1">
    <citation type="submission" date="2017-06" db="EMBL/GenBank/DDBJ databases">
        <authorList>
            <person name="Varghese N."/>
            <person name="Submissions S."/>
        </authorList>
    </citation>
    <scope>NUCLEOTIDE SEQUENCE [LARGE SCALE GENOMIC DNA]</scope>
    <source>
        <strain evidence="2">DSM 44485</strain>
    </source>
</reference>
<accession>A0A238W2H7</accession>
<evidence type="ECO:0000313" key="2">
    <source>
        <dbReference type="Proteomes" id="UP000198420"/>
    </source>
</evidence>
<name>A0A238W2H7_9ACTN</name>
<gene>
    <name evidence="1" type="ORF">SAMN06265355_102641</name>
</gene>
<dbReference type="AlphaFoldDB" id="A0A238W2H7"/>
<protein>
    <submittedName>
        <fullName evidence="1">Uncharacterized protein</fullName>
    </submittedName>
</protein>
<proteinExistence type="predicted"/>
<evidence type="ECO:0000313" key="1">
    <source>
        <dbReference type="EMBL" id="SNR40601.1"/>
    </source>
</evidence>
<organism evidence="1 2">
    <name type="scientific">Actinomadura mexicana</name>
    <dbReference type="NCBI Taxonomy" id="134959"/>
    <lineage>
        <taxon>Bacteria</taxon>
        <taxon>Bacillati</taxon>
        <taxon>Actinomycetota</taxon>
        <taxon>Actinomycetes</taxon>
        <taxon>Streptosporangiales</taxon>
        <taxon>Thermomonosporaceae</taxon>
        <taxon>Actinomadura</taxon>
    </lineage>
</organism>
<dbReference type="Proteomes" id="UP000198420">
    <property type="component" value="Unassembled WGS sequence"/>
</dbReference>